<dbReference type="Proteomes" id="UP001497497">
    <property type="component" value="Unassembled WGS sequence"/>
</dbReference>
<comment type="caution">
    <text evidence="2">The sequence shown here is derived from an EMBL/GenBank/DDBJ whole genome shotgun (WGS) entry which is preliminary data.</text>
</comment>
<organism evidence="2 3">
    <name type="scientific">Lymnaea stagnalis</name>
    <name type="common">Great pond snail</name>
    <name type="synonym">Helix stagnalis</name>
    <dbReference type="NCBI Taxonomy" id="6523"/>
    <lineage>
        <taxon>Eukaryota</taxon>
        <taxon>Metazoa</taxon>
        <taxon>Spiralia</taxon>
        <taxon>Lophotrochozoa</taxon>
        <taxon>Mollusca</taxon>
        <taxon>Gastropoda</taxon>
        <taxon>Heterobranchia</taxon>
        <taxon>Euthyneura</taxon>
        <taxon>Panpulmonata</taxon>
        <taxon>Hygrophila</taxon>
        <taxon>Lymnaeoidea</taxon>
        <taxon>Lymnaeidae</taxon>
        <taxon>Lymnaea</taxon>
    </lineage>
</organism>
<accession>A0AAV2HNX8</accession>
<evidence type="ECO:0000313" key="3">
    <source>
        <dbReference type="Proteomes" id="UP001497497"/>
    </source>
</evidence>
<proteinExistence type="predicted"/>
<sequence>MPFFFKKKAKNYDLDDLLERQKKKMGIKGTIDTTKLKLNCDEVIWKNVKDLKLNRLQGCGAAPISVDLGTTVILESGHVSGLHRQLILPLKDFPEELQKLVGVSQIEIFIGDKTSTKKTSFQKDPRSLRQNCQVEFKCQVFLEGVVKFTSSKNDRTSVDELDASEIRGRQSSSKKKKVEKPRPFSKKLNVKGTCTFHLGQTEVQASITEVINNRVINNRVISNRVINNRVINNRVINKRVINYRVINNRVINNRVINNGVINNRVINKRVINNIF</sequence>
<feature type="region of interest" description="Disordered" evidence="1">
    <location>
        <begin position="159"/>
        <end position="184"/>
    </location>
</feature>
<keyword evidence="3" id="KW-1185">Reference proteome</keyword>
<evidence type="ECO:0000313" key="2">
    <source>
        <dbReference type="EMBL" id="CAL1535756.1"/>
    </source>
</evidence>
<dbReference type="AlphaFoldDB" id="A0AAV2HNX8"/>
<evidence type="ECO:0000256" key="1">
    <source>
        <dbReference type="SAM" id="MobiDB-lite"/>
    </source>
</evidence>
<feature type="compositionally biased region" description="Basic residues" evidence="1">
    <location>
        <begin position="172"/>
        <end position="184"/>
    </location>
</feature>
<name>A0AAV2HNX8_LYMST</name>
<reference evidence="2 3" key="1">
    <citation type="submission" date="2024-04" db="EMBL/GenBank/DDBJ databases">
        <authorList>
            <consortium name="Genoscope - CEA"/>
            <person name="William W."/>
        </authorList>
    </citation>
    <scope>NUCLEOTIDE SEQUENCE [LARGE SCALE GENOMIC DNA]</scope>
</reference>
<dbReference type="EMBL" id="CAXITT010000210">
    <property type="protein sequence ID" value="CAL1535756.1"/>
    <property type="molecule type" value="Genomic_DNA"/>
</dbReference>
<feature type="compositionally biased region" description="Basic and acidic residues" evidence="1">
    <location>
        <begin position="159"/>
        <end position="168"/>
    </location>
</feature>
<protein>
    <submittedName>
        <fullName evidence="2">Uncharacterized protein</fullName>
    </submittedName>
</protein>
<gene>
    <name evidence="2" type="ORF">GSLYS_00009716001</name>
</gene>